<dbReference type="Proteomes" id="UP000000810">
    <property type="component" value="Chromosome"/>
</dbReference>
<feature type="transmembrane region" description="Helical" evidence="1">
    <location>
        <begin position="44"/>
        <end position="77"/>
    </location>
</feature>
<dbReference type="HOGENOM" id="CLU_152350_0_0_2"/>
<dbReference type="PIR" id="C75092">
    <property type="entry name" value="C75092"/>
</dbReference>
<sequence length="140" mass="15719">MSPSEYQFIKPADFVVMALGLFMYYEFLKTGFEVFTYKKPSKLYLFTVSLISMGLTLFLGVLPGILVTLLAVLLTGVNIVETLIITLTAEFGFIIGFFTLYFIFTTVGTILGIEGLKLNLDWDELLHYASLKMDTILVNS</sequence>
<feature type="transmembrane region" description="Helical" evidence="1">
    <location>
        <begin position="83"/>
        <end position="104"/>
    </location>
</feature>
<dbReference type="EMBL" id="AJ248286">
    <property type="protein sequence ID" value="CAB50040.1"/>
    <property type="molecule type" value="Genomic_DNA"/>
</dbReference>
<protein>
    <submittedName>
        <fullName evidence="2">Uncharacterized protein</fullName>
    </submittedName>
</protein>
<dbReference type="RefSeq" id="WP_048146866.1">
    <property type="nucleotide sequence ID" value="NC_000868.1"/>
</dbReference>
<evidence type="ECO:0000313" key="3">
    <source>
        <dbReference type="Proteomes" id="UP000000810"/>
    </source>
</evidence>
<organism evidence="2 3">
    <name type="scientific">Pyrococcus abyssi (strain GE5 / Orsay)</name>
    <dbReference type="NCBI Taxonomy" id="272844"/>
    <lineage>
        <taxon>Archaea</taxon>
        <taxon>Methanobacteriati</taxon>
        <taxon>Methanobacteriota</taxon>
        <taxon>Thermococci</taxon>
        <taxon>Thermococcales</taxon>
        <taxon>Thermococcaceae</taxon>
        <taxon>Pyrococcus</taxon>
    </lineage>
</organism>
<name>Q9UZL7_PYRAB</name>
<dbReference type="PATRIC" id="fig|272844.11.peg.1186"/>
<keyword evidence="3" id="KW-1185">Reference proteome</keyword>
<feature type="transmembrane region" description="Helical" evidence="1">
    <location>
        <begin position="12"/>
        <end position="32"/>
    </location>
</feature>
<dbReference type="OrthoDB" id="86281at2157"/>
<keyword evidence="1" id="KW-1133">Transmembrane helix</keyword>
<evidence type="ECO:0000313" key="2">
    <source>
        <dbReference type="EMBL" id="CAB50040.1"/>
    </source>
</evidence>
<accession>Q9UZL7</accession>
<dbReference type="KEGG" id="pab:PAB0747"/>
<dbReference type="STRING" id="272844.PAB0747"/>
<keyword evidence="1" id="KW-0812">Transmembrane</keyword>
<keyword evidence="1" id="KW-0472">Membrane</keyword>
<reference evidence="2 3" key="1">
    <citation type="journal article" date="2003" name="Mol. Microbiol.">
        <title>An integrated analysis of the genome of the hyperthermophilic archaeon Pyrococcus abyssi.</title>
        <authorList>
            <person name="Cohen G."/>
            <person name="Barbe V."/>
            <person name="Flament D."/>
            <person name="Galperin M."/>
            <person name="Heilig R."/>
            <person name="Ripp R."/>
            <person name="Lecompte O."/>
            <person name="Prieur D."/>
            <person name="Poch O."/>
            <person name="Quellerou J."/>
            <person name="Thierry J.C."/>
            <person name="Van der Oost J."/>
            <person name="Weissenbach J."/>
            <person name="Zivanovic Y."/>
            <person name="Forterre P."/>
        </authorList>
    </citation>
    <scope>NUCLEOTIDE SEQUENCE [LARGE SCALE GENOMIC DNA]</scope>
    <source>
        <strain evidence="3">GE5 / Orsay</strain>
    </source>
</reference>
<evidence type="ECO:0000256" key="1">
    <source>
        <dbReference type="SAM" id="Phobius"/>
    </source>
</evidence>
<proteinExistence type="predicted"/>
<gene>
    <name evidence="2" type="ORF">PAB0747</name>
</gene>
<dbReference type="AlphaFoldDB" id="Q9UZL7"/>
<dbReference type="eggNOG" id="arCOG05821">
    <property type="taxonomic scope" value="Archaea"/>
</dbReference>